<evidence type="ECO:0000259" key="4">
    <source>
        <dbReference type="Pfam" id="PF00171"/>
    </source>
</evidence>
<dbReference type="RefSeq" id="WP_379838706.1">
    <property type="nucleotide sequence ID" value="NZ_JBHRYQ010000001.1"/>
</dbReference>
<protein>
    <submittedName>
        <fullName evidence="5">NAD-dependent succinate-semialdehyde dehydrogenase</fullName>
    </submittedName>
</protein>
<dbReference type="Gene3D" id="3.40.605.10">
    <property type="entry name" value="Aldehyde Dehydrogenase, Chain A, domain 1"/>
    <property type="match status" value="1"/>
</dbReference>
<dbReference type="InterPro" id="IPR016161">
    <property type="entry name" value="Ald_DH/histidinol_DH"/>
</dbReference>
<dbReference type="InterPro" id="IPR016162">
    <property type="entry name" value="Ald_DH_N"/>
</dbReference>
<dbReference type="InterPro" id="IPR016163">
    <property type="entry name" value="Ald_DH_C"/>
</dbReference>
<dbReference type="InterPro" id="IPR015590">
    <property type="entry name" value="Aldehyde_DH_dom"/>
</dbReference>
<dbReference type="InterPro" id="IPR047110">
    <property type="entry name" value="GABD/Sad-like"/>
</dbReference>
<dbReference type="PROSITE" id="PS00070">
    <property type="entry name" value="ALDEHYDE_DEHYDR_CYS"/>
    <property type="match status" value="1"/>
</dbReference>
<dbReference type="CDD" id="cd07100">
    <property type="entry name" value="ALDH_SSADH1_GabD1"/>
    <property type="match status" value="1"/>
</dbReference>
<reference evidence="6" key="1">
    <citation type="journal article" date="2019" name="Int. J. Syst. Evol. Microbiol.">
        <title>The Global Catalogue of Microorganisms (GCM) 10K type strain sequencing project: providing services to taxonomists for standard genome sequencing and annotation.</title>
        <authorList>
            <consortium name="The Broad Institute Genomics Platform"/>
            <consortium name="The Broad Institute Genome Sequencing Center for Infectious Disease"/>
            <person name="Wu L."/>
            <person name="Ma J."/>
        </authorList>
    </citation>
    <scope>NUCLEOTIDE SEQUENCE [LARGE SCALE GENOMIC DNA]</scope>
    <source>
        <strain evidence="6">CECT 7956</strain>
    </source>
</reference>
<dbReference type="Gene3D" id="3.40.309.10">
    <property type="entry name" value="Aldehyde Dehydrogenase, Chain A, domain 2"/>
    <property type="match status" value="1"/>
</dbReference>
<proteinExistence type="inferred from homology"/>
<comment type="similarity">
    <text evidence="1">Belongs to the aldehyde dehydrogenase family.</text>
</comment>
<gene>
    <name evidence="5" type="ORF">ACFOOI_14420</name>
</gene>
<comment type="caution">
    <text evidence="5">The sequence shown here is derived from an EMBL/GenBank/DDBJ whole genome shotgun (WGS) entry which is preliminary data.</text>
</comment>
<dbReference type="InterPro" id="IPR044148">
    <property type="entry name" value="ALDH_GabD1-like"/>
</dbReference>
<accession>A0ABV7YWY9</accession>
<evidence type="ECO:0000313" key="6">
    <source>
        <dbReference type="Proteomes" id="UP001595616"/>
    </source>
</evidence>
<dbReference type="EMBL" id="JBHRYQ010000001">
    <property type="protein sequence ID" value="MFC3811854.1"/>
    <property type="molecule type" value="Genomic_DNA"/>
</dbReference>
<sequence>MDFISINPYTNQQIATYSELSEEALNQKIIKGQSAFEAWRTVSFEVRAKVFIKAAEILRTKTEIYAQTITLEMGKPIAEARLEVEKCAWVCEYYAENAERFLATKTIETDAHESYVVYEPLGGVLAIMPWNFPFWQVFRFVAPTLMAGNVGLLKHAANVMGSAIHIEEILTEAGLPDGVFQNLIIGHETVERLIANPFVKAVTLTGSERAGSAVAAAAGKNIKKSLLELGGSNAFVVLADADLDKTTDVAIAARYRNSGQSCIAGKRFIVVAEVYDAFLSLFKEKVAALKSGDPMQEGIQIGTLAKADFAINLHKQVTDSIEMGAEVMIGGTYNGAYYAPTILVNVNAKMPVFREEVFGPVAPIMKVKNAEEALNVAKDTAFGLGISIFTQDLQKVKTYISQVADASFFVNELVKSDPRLPFGGTGISGYGRELSQEGILEFVNVKTVYIKKF</sequence>
<feature type="domain" description="Aldehyde dehydrogenase" evidence="4">
    <location>
        <begin position="5"/>
        <end position="448"/>
    </location>
</feature>
<name>A0ABV7YWY9_9BACT</name>
<keyword evidence="6" id="KW-1185">Reference proteome</keyword>
<dbReference type="SUPFAM" id="SSF53720">
    <property type="entry name" value="ALDH-like"/>
    <property type="match status" value="1"/>
</dbReference>
<dbReference type="Proteomes" id="UP001595616">
    <property type="component" value="Unassembled WGS sequence"/>
</dbReference>
<dbReference type="InterPro" id="IPR016160">
    <property type="entry name" value="Ald_DH_CS_CYS"/>
</dbReference>
<keyword evidence="2" id="KW-0521">NADP</keyword>
<organism evidence="5 6">
    <name type="scientific">Lacihabitans lacunae</name>
    <dbReference type="NCBI Taxonomy" id="1028214"/>
    <lineage>
        <taxon>Bacteria</taxon>
        <taxon>Pseudomonadati</taxon>
        <taxon>Bacteroidota</taxon>
        <taxon>Cytophagia</taxon>
        <taxon>Cytophagales</taxon>
        <taxon>Leadbetterellaceae</taxon>
        <taxon>Lacihabitans</taxon>
    </lineage>
</organism>
<evidence type="ECO:0000313" key="5">
    <source>
        <dbReference type="EMBL" id="MFC3811854.1"/>
    </source>
</evidence>
<dbReference type="PANTHER" id="PTHR43217">
    <property type="entry name" value="SUCCINATE SEMIALDEHYDE DEHYDROGENASE [NAD(P)+] SAD"/>
    <property type="match status" value="1"/>
</dbReference>
<evidence type="ECO:0000256" key="3">
    <source>
        <dbReference type="ARBA" id="ARBA00023002"/>
    </source>
</evidence>
<keyword evidence="3" id="KW-0560">Oxidoreductase</keyword>
<dbReference type="PANTHER" id="PTHR43217:SF1">
    <property type="entry name" value="SUCCINATE SEMIALDEHYDE DEHYDROGENASE [NAD(P)+] SAD"/>
    <property type="match status" value="1"/>
</dbReference>
<evidence type="ECO:0000256" key="2">
    <source>
        <dbReference type="ARBA" id="ARBA00022857"/>
    </source>
</evidence>
<dbReference type="Pfam" id="PF00171">
    <property type="entry name" value="Aldedh"/>
    <property type="match status" value="1"/>
</dbReference>
<evidence type="ECO:0000256" key="1">
    <source>
        <dbReference type="ARBA" id="ARBA00009986"/>
    </source>
</evidence>